<dbReference type="Proteomes" id="UP001603857">
    <property type="component" value="Unassembled WGS sequence"/>
</dbReference>
<dbReference type="EMBL" id="JBGMDY010000011">
    <property type="protein sequence ID" value="KAL2318727.1"/>
    <property type="molecule type" value="Genomic_DNA"/>
</dbReference>
<reference evidence="1 2" key="1">
    <citation type="submission" date="2024-08" db="EMBL/GenBank/DDBJ databases">
        <title>Insights into the chromosomal genome structure of Flemingia macrophylla.</title>
        <authorList>
            <person name="Ding Y."/>
            <person name="Zhao Y."/>
            <person name="Bi W."/>
            <person name="Wu M."/>
            <person name="Zhao G."/>
            <person name="Gong Y."/>
            <person name="Li W."/>
            <person name="Zhang P."/>
        </authorList>
    </citation>
    <scope>NUCLEOTIDE SEQUENCE [LARGE SCALE GENOMIC DNA]</scope>
    <source>
        <strain evidence="1">DYQJB</strain>
        <tissue evidence="1">Leaf</tissue>
    </source>
</reference>
<keyword evidence="2" id="KW-1185">Reference proteome</keyword>
<name>A0ABD1L5D1_9FABA</name>
<evidence type="ECO:0000313" key="1">
    <source>
        <dbReference type="EMBL" id="KAL2318727.1"/>
    </source>
</evidence>
<comment type="caution">
    <text evidence="1">The sequence shown here is derived from an EMBL/GenBank/DDBJ whole genome shotgun (WGS) entry which is preliminary data.</text>
</comment>
<organism evidence="1 2">
    <name type="scientific">Flemingia macrophylla</name>
    <dbReference type="NCBI Taxonomy" id="520843"/>
    <lineage>
        <taxon>Eukaryota</taxon>
        <taxon>Viridiplantae</taxon>
        <taxon>Streptophyta</taxon>
        <taxon>Embryophyta</taxon>
        <taxon>Tracheophyta</taxon>
        <taxon>Spermatophyta</taxon>
        <taxon>Magnoliopsida</taxon>
        <taxon>eudicotyledons</taxon>
        <taxon>Gunneridae</taxon>
        <taxon>Pentapetalae</taxon>
        <taxon>rosids</taxon>
        <taxon>fabids</taxon>
        <taxon>Fabales</taxon>
        <taxon>Fabaceae</taxon>
        <taxon>Papilionoideae</taxon>
        <taxon>50 kb inversion clade</taxon>
        <taxon>NPAAA clade</taxon>
        <taxon>indigoferoid/millettioid clade</taxon>
        <taxon>Phaseoleae</taxon>
        <taxon>Flemingia</taxon>
    </lineage>
</organism>
<accession>A0ABD1L5D1</accession>
<evidence type="ECO:0000313" key="2">
    <source>
        <dbReference type="Proteomes" id="UP001603857"/>
    </source>
</evidence>
<protein>
    <submittedName>
        <fullName evidence="1">Uncharacterized protein</fullName>
    </submittedName>
</protein>
<dbReference type="AlphaFoldDB" id="A0ABD1L5D1"/>
<proteinExistence type="predicted"/>
<sequence length="54" mass="6189">MMLTCLATAEVLKKETEEANEEQIELKTVKEMEKRVQGDWSVKQLEGSFSKGEQ</sequence>
<gene>
    <name evidence="1" type="ORF">Fmac_032603</name>
</gene>